<organism evidence="1 2">
    <name type="scientific">Ameca splendens</name>
    <dbReference type="NCBI Taxonomy" id="208324"/>
    <lineage>
        <taxon>Eukaryota</taxon>
        <taxon>Metazoa</taxon>
        <taxon>Chordata</taxon>
        <taxon>Craniata</taxon>
        <taxon>Vertebrata</taxon>
        <taxon>Euteleostomi</taxon>
        <taxon>Actinopterygii</taxon>
        <taxon>Neopterygii</taxon>
        <taxon>Teleostei</taxon>
        <taxon>Neoteleostei</taxon>
        <taxon>Acanthomorphata</taxon>
        <taxon>Ovalentaria</taxon>
        <taxon>Atherinomorphae</taxon>
        <taxon>Cyprinodontiformes</taxon>
        <taxon>Goodeidae</taxon>
        <taxon>Ameca</taxon>
    </lineage>
</organism>
<accession>A0ABV0XW72</accession>
<keyword evidence="2" id="KW-1185">Reference proteome</keyword>
<gene>
    <name evidence="1" type="ORF">AMECASPLE_034253</name>
</gene>
<reference evidence="1 2" key="1">
    <citation type="submission" date="2021-06" db="EMBL/GenBank/DDBJ databases">
        <authorList>
            <person name="Palmer J.M."/>
        </authorList>
    </citation>
    <scope>NUCLEOTIDE SEQUENCE [LARGE SCALE GENOMIC DNA]</scope>
    <source>
        <strain evidence="1 2">AS_MEX2019</strain>
        <tissue evidence="1">Muscle</tissue>
    </source>
</reference>
<evidence type="ECO:0000313" key="1">
    <source>
        <dbReference type="EMBL" id="MEQ2285664.1"/>
    </source>
</evidence>
<protein>
    <submittedName>
        <fullName evidence="1">Uncharacterized protein</fullName>
    </submittedName>
</protein>
<dbReference type="Proteomes" id="UP001469553">
    <property type="component" value="Unassembled WGS sequence"/>
</dbReference>
<comment type="caution">
    <text evidence="1">The sequence shown here is derived from an EMBL/GenBank/DDBJ whole genome shotgun (WGS) entry which is preliminary data.</text>
</comment>
<sequence length="101" mass="11403">MKKQNKLKLQAALKALARQRNSDCEATTGAWHRWLQTTNEAAAQFQMLRLGGAVSVMSDDLWSYRVLVLQKAFQIWSKSDLPDGSCTHLFLCGRGYNDIIS</sequence>
<evidence type="ECO:0000313" key="2">
    <source>
        <dbReference type="Proteomes" id="UP001469553"/>
    </source>
</evidence>
<dbReference type="EMBL" id="JAHRIP010014216">
    <property type="protein sequence ID" value="MEQ2285664.1"/>
    <property type="molecule type" value="Genomic_DNA"/>
</dbReference>
<proteinExistence type="predicted"/>
<name>A0ABV0XW72_9TELE</name>